<dbReference type="EMBL" id="WVHS01000003">
    <property type="protein sequence ID" value="MXV16549.1"/>
    <property type="molecule type" value="Genomic_DNA"/>
</dbReference>
<dbReference type="Proteomes" id="UP000451233">
    <property type="component" value="Unassembled WGS sequence"/>
</dbReference>
<dbReference type="AlphaFoldDB" id="A0A7K1Y0L1"/>
<dbReference type="GO" id="GO:0004519">
    <property type="term" value="F:endonuclease activity"/>
    <property type="evidence" value="ECO:0007669"/>
    <property type="project" value="InterPro"/>
</dbReference>
<dbReference type="GO" id="GO:0110001">
    <property type="term" value="C:toxin-antitoxin complex"/>
    <property type="evidence" value="ECO:0007669"/>
    <property type="project" value="InterPro"/>
</dbReference>
<organism evidence="1 2">
    <name type="scientific">Hufsiella ginkgonis</name>
    <dbReference type="NCBI Taxonomy" id="2695274"/>
    <lineage>
        <taxon>Bacteria</taxon>
        <taxon>Pseudomonadati</taxon>
        <taxon>Bacteroidota</taxon>
        <taxon>Sphingobacteriia</taxon>
        <taxon>Sphingobacteriales</taxon>
        <taxon>Sphingobacteriaceae</taxon>
        <taxon>Hufsiella</taxon>
    </lineage>
</organism>
<proteinExistence type="predicted"/>
<evidence type="ECO:0000313" key="2">
    <source>
        <dbReference type="Proteomes" id="UP000451233"/>
    </source>
</evidence>
<sequence>MKIHLIKRATLEAFIWEHGRSRTSLEDWLEKIKQADWQTPNDIRQTFNAADLLGNSKRVVFNIAGNNYRMICKYVFGAKQIHLFVCWMGTHTEYDKLCDAGNQYTVNVY</sequence>
<gene>
    <name evidence="1" type="ORF">GS398_14675</name>
</gene>
<dbReference type="InterPro" id="IPR018669">
    <property type="entry name" value="Toxin_HigB"/>
</dbReference>
<accession>A0A7K1Y0L1</accession>
<name>A0A7K1Y0L1_9SPHI</name>
<dbReference type="Pfam" id="PF09907">
    <property type="entry name" value="HigB_toxin"/>
    <property type="match status" value="1"/>
</dbReference>
<dbReference type="RefSeq" id="WP_160907536.1">
    <property type="nucleotide sequence ID" value="NZ_WVHS01000003.1"/>
</dbReference>
<evidence type="ECO:0000313" key="1">
    <source>
        <dbReference type="EMBL" id="MXV16549.1"/>
    </source>
</evidence>
<dbReference type="GO" id="GO:0003723">
    <property type="term" value="F:RNA binding"/>
    <property type="evidence" value="ECO:0007669"/>
    <property type="project" value="InterPro"/>
</dbReference>
<protein>
    <submittedName>
        <fullName evidence="1">Type II toxin-antitoxin system HigB family toxin</fullName>
    </submittedName>
</protein>
<keyword evidence="2" id="KW-1185">Reference proteome</keyword>
<reference evidence="1 2" key="1">
    <citation type="submission" date="2019-11" db="EMBL/GenBank/DDBJ databases">
        <title>Pedobacter sp. HMF7056 Genome sequencing and assembly.</title>
        <authorList>
            <person name="Kang H."/>
            <person name="Kim H."/>
            <person name="Joh K."/>
        </authorList>
    </citation>
    <scope>NUCLEOTIDE SEQUENCE [LARGE SCALE GENOMIC DNA]</scope>
    <source>
        <strain evidence="1 2">HMF7056</strain>
    </source>
</reference>
<comment type="caution">
    <text evidence="1">The sequence shown here is derived from an EMBL/GenBank/DDBJ whole genome shotgun (WGS) entry which is preliminary data.</text>
</comment>